<feature type="region of interest" description="Disordered" evidence="1">
    <location>
        <begin position="323"/>
        <end position="353"/>
    </location>
</feature>
<gene>
    <name evidence="3" type="ORF">DM860_010271</name>
</gene>
<dbReference type="EMBL" id="NQVE01000188">
    <property type="protein sequence ID" value="RAL41477.1"/>
    <property type="molecule type" value="Genomic_DNA"/>
</dbReference>
<dbReference type="GO" id="GO:0000725">
    <property type="term" value="P:recombinational repair"/>
    <property type="evidence" value="ECO:0007669"/>
    <property type="project" value="InterPro"/>
</dbReference>
<feature type="domain" description="Homologous recombination OB-fold protein OB-fold" evidence="2">
    <location>
        <begin position="158"/>
        <end position="243"/>
    </location>
</feature>
<dbReference type="InterPro" id="IPR058570">
    <property type="entry name" value="HROB_OB"/>
</dbReference>
<name>A0A328D6P5_9ASTE</name>
<evidence type="ECO:0000313" key="4">
    <source>
        <dbReference type="Proteomes" id="UP000249390"/>
    </source>
</evidence>
<feature type="region of interest" description="Disordered" evidence="1">
    <location>
        <begin position="22"/>
        <end position="89"/>
    </location>
</feature>
<dbReference type="PANTHER" id="PTHR14523">
    <property type="entry name" value="UNCHARACTERIZED PROTEIN C17ORF53 HOMOLOG"/>
    <property type="match status" value="1"/>
</dbReference>
<accession>A0A328D6P5</accession>
<feature type="compositionally biased region" description="Polar residues" evidence="1">
    <location>
        <begin position="332"/>
        <end position="345"/>
    </location>
</feature>
<keyword evidence="4" id="KW-1185">Reference proteome</keyword>
<reference evidence="3 4" key="1">
    <citation type="submission" date="2018-06" db="EMBL/GenBank/DDBJ databases">
        <title>The Genome of Cuscuta australis (Dodder) Provides Insight into the Evolution of Plant Parasitism.</title>
        <authorList>
            <person name="Liu H."/>
        </authorList>
    </citation>
    <scope>NUCLEOTIDE SEQUENCE [LARGE SCALE GENOMIC DNA]</scope>
    <source>
        <strain evidence="4">cv. Yunnan</strain>
        <tissue evidence="3">Vines</tissue>
    </source>
</reference>
<protein>
    <recommendedName>
        <fullName evidence="2">Homologous recombination OB-fold protein OB-fold domain-containing protein</fullName>
    </recommendedName>
</protein>
<dbReference type="AlphaFoldDB" id="A0A328D6P5"/>
<evidence type="ECO:0000313" key="3">
    <source>
        <dbReference type="EMBL" id="RAL41477.1"/>
    </source>
</evidence>
<dbReference type="InterPro" id="IPR028045">
    <property type="entry name" value="HROB"/>
</dbReference>
<feature type="compositionally biased region" description="Polar residues" evidence="1">
    <location>
        <begin position="31"/>
        <end position="47"/>
    </location>
</feature>
<evidence type="ECO:0000259" key="2">
    <source>
        <dbReference type="Pfam" id="PF15072"/>
    </source>
</evidence>
<dbReference type="Pfam" id="PF15072">
    <property type="entry name" value="HROB"/>
    <property type="match status" value="1"/>
</dbReference>
<dbReference type="PANTHER" id="PTHR14523:SF1">
    <property type="entry name" value="HOMOLOGOUS RECOMBINATION OB-FOLD PROTEIN"/>
    <property type="match status" value="1"/>
</dbReference>
<sequence>MEEEPWEALEVDDSDLRFLLQTCKRRRPDNRNPNSATSTSSHPSLEATQILGDDGEQHSLPQPESAHLPSPPPNRIPGPASLVQSAMHQRDLDRRNLDPCLSQGGNPVPTQDYVRKAVEDSSEFDYDFKSDAWICALQFIREVSGITTLKAITKCRSKVKKVVAVIKSSKPNGLGGLMVTLKDPTGTVAASIHPKVLTEGILGKNIDVGSVVVLKEVTIFAPSRSAVYLNITLRNLEKVFCKDNSDCLPTNAEKMVCSGIDKEMTDERAGVGEMEIEMEKENSLPCNYTQPSMRHAVVAEKEALNSSECPMKKVGEIMKMATGHHKQPGGVSRTTQTLPKSQTSPEESHKTGEVFCQTQPAVSKAPLVEWTDEQLSQLFAGDGLEDLRACKNRTGQQECKETEEVRGKSQPLISKTSFPEWTDEQLYELFAGEEMEG</sequence>
<evidence type="ECO:0000256" key="1">
    <source>
        <dbReference type="SAM" id="MobiDB-lite"/>
    </source>
</evidence>
<dbReference type="Proteomes" id="UP000249390">
    <property type="component" value="Unassembled WGS sequence"/>
</dbReference>
<organism evidence="3 4">
    <name type="scientific">Cuscuta australis</name>
    <dbReference type="NCBI Taxonomy" id="267555"/>
    <lineage>
        <taxon>Eukaryota</taxon>
        <taxon>Viridiplantae</taxon>
        <taxon>Streptophyta</taxon>
        <taxon>Embryophyta</taxon>
        <taxon>Tracheophyta</taxon>
        <taxon>Spermatophyta</taxon>
        <taxon>Magnoliopsida</taxon>
        <taxon>eudicotyledons</taxon>
        <taxon>Gunneridae</taxon>
        <taxon>Pentapetalae</taxon>
        <taxon>asterids</taxon>
        <taxon>lamiids</taxon>
        <taxon>Solanales</taxon>
        <taxon>Convolvulaceae</taxon>
        <taxon>Cuscuteae</taxon>
        <taxon>Cuscuta</taxon>
        <taxon>Cuscuta subgen. Grammica</taxon>
        <taxon>Cuscuta sect. Cleistogrammica</taxon>
    </lineage>
</organism>
<proteinExistence type="predicted"/>
<comment type="caution">
    <text evidence="3">The sequence shown here is derived from an EMBL/GenBank/DDBJ whole genome shotgun (WGS) entry which is preliminary data.</text>
</comment>